<dbReference type="InterPro" id="IPR000846">
    <property type="entry name" value="DapB_N"/>
</dbReference>
<dbReference type="SUPFAM" id="SSF51735">
    <property type="entry name" value="NAD(P)-binding Rossmann-fold domains"/>
    <property type="match status" value="1"/>
</dbReference>
<comment type="caution">
    <text evidence="15">The sequence shown here is derived from an EMBL/GenBank/DDBJ whole genome shotgun (WGS) entry which is preliminary data.</text>
</comment>
<dbReference type="InterPro" id="IPR036291">
    <property type="entry name" value="NAD(P)-bd_dom_sf"/>
</dbReference>
<evidence type="ECO:0000256" key="11">
    <source>
        <dbReference type="ARBA" id="ARBA00049396"/>
    </source>
</evidence>
<dbReference type="AlphaFoldDB" id="A0A543K879"/>
<name>A0A543K879_9MICO</name>
<evidence type="ECO:0000256" key="7">
    <source>
        <dbReference type="ARBA" id="ARBA00023154"/>
    </source>
</evidence>
<dbReference type="GO" id="GO:0019877">
    <property type="term" value="P:diaminopimelate biosynthetic process"/>
    <property type="evidence" value="ECO:0007669"/>
    <property type="project" value="UniProtKB-KW"/>
</dbReference>
<evidence type="ECO:0000256" key="12">
    <source>
        <dbReference type="SAM" id="MobiDB-lite"/>
    </source>
</evidence>
<dbReference type="InterPro" id="IPR023940">
    <property type="entry name" value="DHDPR_bac"/>
</dbReference>
<gene>
    <name evidence="15" type="ORF">FB476_3035</name>
</gene>
<keyword evidence="7" id="KW-0457">Lysine biosynthesis</keyword>
<evidence type="ECO:0000259" key="13">
    <source>
        <dbReference type="Pfam" id="PF01113"/>
    </source>
</evidence>
<dbReference type="InterPro" id="IPR022663">
    <property type="entry name" value="DapB_C"/>
</dbReference>
<feature type="compositionally biased region" description="Basic and acidic residues" evidence="12">
    <location>
        <begin position="249"/>
        <end position="259"/>
    </location>
</feature>
<dbReference type="PIRSF" id="PIRSF000161">
    <property type="entry name" value="DHPR"/>
    <property type="match status" value="1"/>
</dbReference>
<evidence type="ECO:0000256" key="3">
    <source>
        <dbReference type="ARBA" id="ARBA00022857"/>
    </source>
</evidence>
<dbReference type="GO" id="GO:0005829">
    <property type="term" value="C:cytosol"/>
    <property type="evidence" value="ECO:0007669"/>
    <property type="project" value="TreeGrafter"/>
</dbReference>
<comment type="catalytic activity">
    <reaction evidence="11">
        <text>(S)-2,3,4,5-tetrahydrodipicolinate + NAD(+) + H2O = (2S,4S)-4-hydroxy-2,3,4,5-tetrahydrodipicolinate + NADH + H(+)</text>
        <dbReference type="Rhea" id="RHEA:35323"/>
        <dbReference type="ChEBI" id="CHEBI:15377"/>
        <dbReference type="ChEBI" id="CHEBI:15378"/>
        <dbReference type="ChEBI" id="CHEBI:16845"/>
        <dbReference type="ChEBI" id="CHEBI:57540"/>
        <dbReference type="ChEBI" id="CHEBI:57945"/>
        <dbReference type="ChEBI" id="CHEBI:67139"/>
        <dbReference type="EC" id="1.17.1.8"/>
    </reaction>
</comment>
<comment type="similarity">
    <text evidence="1">Belongs to the DapB family.</text>
</comment>
<accession>A0A543K879</accession>
<dbReference type="EMBL" id="VFPU01000002">
    <property type="protein sequence ID" value="TQM91296.1"/>
    <property type="molecule type" value="Genomic_DNA"/>
</dbReference>
<dbReference type="Pfam" id="PF05173">
    <property type="entry name" value="DapB_C"/>
    <property type="match status" value="1"/>
</dbReference>
<evidence type="ECO:0000256" key="5">
    <source>
        <dbReference type="ARBA" id="ARBA00023002"/>
    </source>
</evidence>
<keyword evidence="4" id="KW-0220">Diaminopimelate biosynthesis</keyword>
<keyword evidence="6" id="KW-0520">NAD</keyword>
<dbReference type="Gene3D" id="3.40.50.720">
    <property type="entry name" value="NAD(P)-binding Rossmann-like Domain"/>
    <property type="match status" value="1"/>
</dbReference>
<dbReference type="RefSeq" id="WP_170233681.1">
    <property type="nucleotide sequence ID" value="NZ_BAAAIL010000005.1"/>
</dbReference>
<reference evidence="15 16" key="1">
    <citation type="submission" date="2019-06" db="EMBL/GenBank/DDBJ databases">
        <title>Sequencing the genomes of 1000 actinobacteria strains.</title>
        <authorList>
            <person name="Klenk H.-P."/>
        </authorList>
    </citation>
    <scope>NUCLEOTIDE SEQUENCE [LARGE SCALE GENOMIC DNA]</scope>
    <source>
        <strain evidence="15 16">DSM 12362</strain>
    </source>
</reference>
<comment type="pathway">
    <text evidence="8">Amino-acid biosynthesis; L-lysine biosynthesis via DAP pathway; (S)-tetrahydrodipicolinate from L-aspartate: step 4/4.</text>
</comment>
<evidence type="ECO:0000256" key="2">
    <source>
        <dbReference type="ARBA" id="ARBA00022605"/>
    </source>
</evidence>
<keyword evidence="5" id="KW-0560">Oxidoreductase</keyword>
<evidence type="ECO:0000256" key="6">
    <source>
        <dbReference type="ARBA" id="ARBA00023027"/>
    </source>
</evidence>
<evidence type="ECO:0000259" key="14">
    <source>
        <dbReference type="Pfam" id="PF05173"/>
    </source>
</evidence>
<proteinExistence type="inferred from homology"/>
<dbReference type="Gene3D" id="3.30.360.10">
    <property type="entry name" value="Dihydrodipicolinate Reductase, domain 2"/>
    <property type="match status" value="1"/>
</dbReference>
<dbReference type="Proteomes" id="UP000315133">
    <property type="component" value="Unassembled WGS sequence"/>
</dbReference>
<keyword evidence="16" id="KW-1185">Reference proteome</keyword>
<dbReference type="SUPFAM" id="SSF55347">
    <property type="entry name" value="Glyceraldehyde-3-phosphate dehydrogenase-like, C-terminal domain"/>
    <property type="match status" value="1"/>
</dbReference>
<evidence type="ECO:0000256" key="1">
    <source>
        <dbReference type="ARBA" id="ARBA00006642"/>
    </source>
</evidence>
<feature type="domain" description="Dihydrodipicolinate reductase N-terminal" evidence="13">
    <location>
        <begin position="38"/>
        <end position="96"/>
    </location>
</feature>
<comment type="catalytic activity">
    <reaction evidence="10">
        <text>(S)-2,3,4,5-tetrahydrodipicolinate + NADP(+) + H2O = (2S,4S)-4-hydroxy-2,3,4,5-tetrahydrodipicolinate + NADPH + H(+)</text>
        <dbReference type="Rhea" id="RHEA:35331"/>
        <dbReference type="ChEBI" id="CHEBI:15377"/>
        <dbReference type="ChEBI" id="CHEBI:15378"/>
        <dbReference type="ChEBI" id="CHEBI:16845"/>
        <dbReference type="ChEBI" id="CHEBI:57783"/>
        <dbReference type="ChEBI" id="CHEBI:58349"/>
        <dbReference type="ChEBI" id="CHEBI:67139"/>
        <dbReference type="EC" id="1.17.1.8"/>
    </reaction>
</comment>
<dbReference type="PANTHER" id="PTHR20836:SF0">
    <property type="entry name" value="4-HYDROXY-TETRAHYDRODIPICOLINATE REDUCTASE 1, CHLOROPLASTIC-RELATED"/>
    <property type="match status" value="1"/>
</dbReference>
<evidence type="ECO:0000256" key="10">
    <source>
        <dbReference type="ARBA" id="ARBA00049080"/>
    </source>
</evidence>
<evidence type="ECO:0000256" key="8">
    <source>
        <dbReference type="ARBA" id="ARBA00037922"/>
    </source>
</evidence>
<feature type="domain" description="Dihydrodipicolinate reductase C-terminal" evidence="14">
    <location>
        <begin position="100"/>
        <end position="221"/>
    </location>
</feature>
<keyword evidence="3" id="KW-0521">NADP</keyword>
<dbReference type="EC" id="1.17.1.8" evidence="9"/>
<evidence type="ECO:0000313" key="16">
    <source>
        <dbReference type="Proteomes" id="UP000315133"/>
    </source>
</evidence>
<protein>
    <recommendedName>
        <fullName evidence="9">4-hydroxy-tetrahydrodipicolinate reductase</fullName>
        <ecNumber evidence="9">1.17.1.8</ecNumber>
    </recommendedName>
</protein>
<organism evidence="15 16">
    <name type="scientific">Ornithinimicrobium humiphilum</name>
    <dbReference type="NCBI Taxonomy" id="125288"/>
    <lineage>
        <taxon>Bacteria</taxon>
        <taxon>Bacillati</taxon>
        <taxon>Actinomycetota</taxon>
        <taxon>Actinomycetes</taxon>
        <taxon>Micrococcales</taxon>
        <taxon>Ornithinimicrobiaceae</taxon>
        <taxon>Ornithinimicrobium</taxon>
    </lineage>
</organism>
<keyword evidence="2" id="KW-0028">Amino-acid biosynthesis</keyword>
<feature type="region of interest" description="Disordered" evidence="12">
    <location>
        <begin position="232"/>
        <end position="259"/>
    </location>
</feature>
<dbReference type="Pfam" id="PF01113">
    <property type="entry name" value="DapB_N"/>
    <property type="match status" value="1"/>
</dbReference>
<evidence type="ECO:0000256" key="4">
    <source>
        <dbReference type="ARBA" id="ARBA00022915"/>
    </source>
</evidence>
<evidence type="ECO:0000256" key="9">
    <source>
        <dbReference type="ARBA" id="ARBA00038983"/>
    </source>
</evidence>
<dbReference type="GO" id="GO:0009089">
    <property type="term" value="P:lysine biosynthetic process via diaminopimelate"/>
    <property type="evidence" value="ECO:0007669"/>
    <property type="project" value="InterPro"/>
</dbReference>
<dbReference type="PANTHER" id="PTHR20836">
    <property type="entry name" value="DIHYDRODIPICOLINATE REDUCTASE"/>
    <property type="match status" value="1"/>
</dbReference>
<dbReference type="GO" id="GO:0008839">
    <property type="term" value="F:4-hydroxy-tetrahydrodipicolinate reductase"/>
    <property type="evidence" value="ECO:0007669"/>
    <property type="project" value="UniProtKB-EC"/>
</dbReference>
<sequence>MPISLGLLGTGRLGSAIRDAADATDDLVVEWAVGRGEVPATPVDVAIDVSTGAAVPAHLDWAVRTGTPLVIGTTGWDTALLDGLPSGARVLVAPNFSVGVALVRRLARVLGGYAAHAPVPVDLAVTDVHHRAKVDAPSGTALTLRDAVAEGAGLPAQQVQTTSLRIGSVVGDHEVVASSELETITLRHTAHSRELFAAGALTAARWLLSRPGPGVFTLDDLAEDHLRGLLDAAPTDAGRKPGPGSAPGDTRHTPGDAAA</sequence>
<evidence type="ECO:0000313" key="15">
    <source>
        <dbReference type="EMBL" id="TQM91296.1"/>
    </source>
</evidence>